<dbReference type="EMBL" id="MXAV01000062">
    <property type="protein sequence ID" value="PKY09451.1"/>
    <property type="molecule type" value="Genomic_DNA"/>
</dbReference>
<accession>A0A2I1DHV2</accession>
<organism evidence="1 2">
    <name type="scientific">Acidithiobacillus marinus</name>
    <dbReference type="NCBI Taxonomy" id="187490"/>
    <lineage>
        <taxon>Bacteria</taxon>
        <taxon>Pseudomonadati</taxon>
        <taxon>Pseudomonadota</taxon>
        <taxon>Acidithiobacillia</taxon>
        <taxon>Acidithiobacillales</taxon>
        <taxon>Acidithiobacillaceae</taxon>
        <taxon>Acidithiobacillus</taxon>
    </lineage>
</organism>
<proteinExistence type="predicted"/>
<gene>
    <name evidence="1" type="ORF">B1757_14835</name>
</gene>
<sequence length="101" mass="11651">MDKPVIRKITGDSIQADSQTDWKRVDALKDEDIDYSDAPELGASFWETAKVLDHGAKKPITIRIDQDVIAWFKSRGGRYQVLMNKVLRSYMENLDKHDQAR</sequence>
<name>A0A2I1DHV2_9PROT</name>
<evidence type="ECO:0000313" key="2">
    <source>
        <dbReference type="Proteomes" id="UP000234329"/>
    </source>
</evidence>
<evidence type="ECO:0008006" key="3">
    <source>
        <dbReference type="Google" id="ProtNLM"/>
    </source>
</evidence>
<dbReference type="OrthoDB" id="9796641at2"/>
<dbReference type="AlphaFoldDB" id="A0A2I1DHV2"/>
<reference evidence="1 2" key="1">
    <citation type="submission" date="2017-03" db="EMBL/GenBank/DDBJ databases">
        <title>Draft genime sequence of the acidophilic sulfur-oxidizing bacterium Acidithiobacillus sp. SH, isolated from seawater.</title>
        <authorList>
            <person name="Sharmin S."/>
            <person name="Tokuhisa M."/>
            <person name="Kanao T."/>
            <person name="Kamimura K."/>
        </authorList>
    </citation>
    <scope>NUCLEOTIDE SEQUENCE [LARGE SCALE GENOMIC DNA]</scope>
    <source>
        <strain evidence="1 2">SH</strain>
    </source>
</reference>
<dbReference type="InParanoid" id="A0A2I1DHV2"/>
<keyword evidence="2" id="KW-1185">Reference proteome</keyword>
<dbReference type="Proteomes" id="UP000234329">
    <property type="component" value="Unassembled WGS sequence"/>
</dbReference>
<protein>
    <recommendedName>
        <fullName evidence="3">3-oxoacyl-ACP synthase</fullName>
    </recommendedName>
</protein>
<comment type="caution">
    <text evidence="1">The sequence shown here is derived from an EMBL/GenBank/DDBJ whole genome shotgun (WGS) entry which is preliminary data.</text>
</comment>
<evidence type="ECO:0000313" key="1">
    <source>
        <dbReference type="EMBL" id="PKY09451.1"/>
    </source>
</evidence>
<dbReference type="Pfam" id="PF14384">
    <property type="entry name" value="BrnA_antitoxin"/>
    <property type="match status" value="1"/>
</dbReference>
<dbReference type="InterPro" id="IPR025528">
    <property type="entry name" value="BrnA_antitoxin"/>
</dbReference>